<dbReference type="PANTHER" id="PTHR36435">
    <property type="entry name" value="SLR1288 PROTEIN"/>
    <property type="match status" value="1"/>
</dbReference>
<sequence length="307" mass="34540">MPETNTPYTITPEPQPLRSMLLFFGIVMLGMTLGGALVLVVVSLGSSVKGQGFSVNDLLVDPTNVPNGWWWLMGVQAVSHVCSFLLPALLYWRWVDNRSPADFNFRNRVSGWWMVIPIVFFFGLFNGYIIEWNQQMHLPDTLAPLEKWMRQKEDDVAKLTQFLTTISGVPQLLMALLVVAILPAIGEEVLFRGVLQRKFIAWSGSVHVGIWLAAALFSAIHLQFYGFVPRMLLGALFGYLYVWTGNLWVPILAHFFNNGFAVVMMALNKQKLTTIDLEANDIVPLPVALFAVVVSVVLAFRLKRINE</sequence>
<dbReference type="RefSeq" id="WP_207362631.1">
    <property type="nucleotide sequence ID" value="NZ_JAFMYV010000001.1"/>
</dbReference>
<keyword evidence="4" id="KW-1185">Reference proteome</keyword>
<feature type="transmembrane region" description="Helical" evidence="1">
    <location>
        <begin position="247"/>
        <end position="267"/>
    </location>
</feature>
<dbReference type="InterPro" id="IPR003675">
    <property type="entry name" value="Rce1/LyrA-like_dom"/>
</dbReference>
<evidence type="ECO:0000256" key="1">
    <source>
        <dbReference type="SAM" id="Phobius"/>
    </source>
</evidence>
<feature type="transmembrane region" description="Helical" evidence="1">
    <location>
        <begin position="112"/>
        <end position="130"/>
    </location>
</feature>
<evidence type="ECO:0000259" key="2">
    <source>
        <dbReference type="Pfam" id="PF02517"/>
    </source>
</evidence>
<keyword evidence="3" id="KW-0645">Protease</keyword>
<feature type="transmembrane region" description="Helical" evidence="1">
    <location>
        <begin position="68"/>
        <end position="92"/>
    </location>
</feature>
<evidence type="ECO:0000313" key="4">
    <source>
        <dbReference type="Proteomes" id="UP000664034"/>
    </source>
</evidence>
<dbReference type="InterPro" id="IPR052710">
    <property type="entry name" value="CAAX_protease"/>
</dbReference>
<keyword evidence="3" id="KW-0378">Hydrolase</keyword>
<keyword evidence="3" id="KW-0482">Metalloprotease</keyword>
<comment type="caution">
    <text evidence="3">The sequence shown here is derived from an EMBL/GenBank/DDBJ whole genome shotgun (WGS) entry which is preliminary data.</text>
</comment>
<evidence type="ECO:0000313" key="3">
    <source>
        <dbReference type="EMBL" id="MBO0935059.1"/>
    </source>
</evidence>
<protein>
    <submittedName>
        <fullName evidence="3">CPBP family intramembrane metalloprotease</fullName>
    </submittedName>
</protein>
<feature type="transmembrane region" description="Helical" evidence="1">
    <location>
        <begin position="162"/>
        <end position="185"/>
    </location>
</feature>
<keyword evidence="1" id="KW-0472">Membrane</keyword>
<dbReference type="GO" id="GO:0008237">
    <property type="term" value="F:metallopeptidase activity"/>
    <property type="evidence" value="ECO:0007669"/>
    <property type="project" value="UniProtKB-KW"/>
</dbReference>
<dbReference type="GO" id="GO:0080120">
    <property type="term" value="P:CAAX-box protein maturation"/>
    <property type="evidence" value="ECO:0007669"/>
    <property type="project" value="UniProtKB-ARBA"/>
</dbReference>
<proteinExistence type="predicted"/>
<dbReference type="Proteomes" id="UP000664034">
    <property type="component" value="Unassembled WGS sequence"/>
</dbReference>
<feature type="transmembrane region" description="Helical" evidence="1">
    <location>
        <begin position="206"/>
        <end position="227"/>
    </location>
</feature>
<accession>A0A939GA23</accession>
<feature type="domain" description="CAAX prenyl protease 2/Lysostaphin resistance protein A-like" evidence="2">
    <location>
        <begin position="171"/>
        <end position="259"/>
    </location>
</feature>
<dbReference type="Pfam" id="PF02517">
    <property type="entry name" value="Rce1-like"/>
    <property type="match status" value="1"/>
</dbReference>
<dbReference type="EMBL" id="JAFMYV010000001">
    <property type="protein sequence ID" value="MBO0935059.1"/>
    <property type="molecule type" value="Genomic_DNA"/>
</dbReference>
<dbReference type="AlphaFoldDB" id="A0A939GA23"/>
<organism evidence="3 4">
    <name type="scientific">Fibrella rubiginis</name>
    <dbReference type="NCBI Taxonomy" id="2817060"/>
    <lineage>
        <taxon>Bacteria</taxon>
        <taxon>Pseudomonadati</taxon>
        <taxon>Bacteroidota</taxon>
        <taxon>Cytophagia</taxon>
        <taxon>Cytophagales</taxon>
        <taxon>Spirosomataceae</taxon>
        <taxon>Fibrella</taxon>
    </lineage>
</organism>
<keyword evidence="1" id="KW-0812">Transmembrane</keyword>
<dbReference type="GO" id="GO:0004175">
    <property type="term" value="F:endopeptidase activity"/>
    <property type="evidence" value="ECO:0007669"/>
    <property type="project" value="UniProtKB-ARBA"/>
</dbReference>
<reference evidence="3" key="1">
    <citation type="submission" date="2021-03" db="EMBL/GenBank/DDBJ databases">
        <title>Fibrella sp. HMF5335 genome sequencing and assembly.</title>
        <authorList>
            <person name="Kang H."/>
            <person name="Kim H."/>
            <person name="Bae S."/>
            <person name="Joh K."/>
        </authorList>
    </citation>
    <scope>NUCLEOTIDE SEQUENCE</scope>
    <source>
        <strain evidence="3">HMF5335</strain>
    </source>
</reference>
<gene>
    <name evidence="3" type="ORF">J2I47_00730</name>
</gene>
<name>A0A939GA23_9BACT</name>
<dbReference type="PANTHER" id="PTHR36435:SF1">
    <property type="entry name" value="CAAX AMINO TERMINAL PROTEASE FAMILY PROTEIN"/>
    <property type="match status" value="1"/>
</dbReference>
<keyword evidence="1" id="KW-1133">Transmembrane helix</keyword>
<feature type="transmembrane region" description="Helical" evidence="1">
    <location>
        <begin position="21"/>
        <end position="48"/>
    </location>
</feature>
<feature type="transmembrane region" description="Helical" evidence="1">
    <location>
        <begin position="279"/>
        <end position="300"/>
    </location>
</feature>